<keyword evidence="1" id="KW-0472">Membrane</keyword>
<keyword evidence="1" id="KW-0812">Transmembrane</keyword>
<feature type="transmembrane region" description="Helical" evidence="1">
    <location>
        <begin position="98"/>
        <end position="118"/>
    </location>
</feature>
<sequence>MTFADWLTALVALVTALAMLKDTPTHDDVRANVRAIVRGAWATFRARGVRAIDGAALGGLARYLVRLVALVCVVAGAGVIVLQPVLGVAPIHDHERALRAALCVLLALQVPCPWWRYIAHGHPRISRPSLRSKRRNAVH</sequence>
<evidence type="ECO:0000313" key="2">
    <source>
        <dbReference type="EMBL" id="MEI2454568.1"/>
    </source>
</evidence>
<evidence type="ECO:0008006" key="4">
    <source>
        <dbReference type="Google" id="ProtNLM"/>
    </source>
</evidence>
<reference evidence="2 3" key="1">
    <citation type="submission" date="2024-02" db="EMBL/GenBank/DDBJ databases">
        <title>Lysobacter Genome Sequencing and Mining.</title>
        <authorList>
            <person name="Bierman J."/>
            <person name="Walker M.C."/>
        </authorList>
    </citation>
    <scope>NUCLEOTIDE SEQUENCE [LARGE SCALE GENOMIC DNA]</scope>
    <source>
        <strain evidence="2 3">PB6250</strain>
    </source>
</reference>
<accession>A0ABU8D2R4</accession>
<dbReference type="Proteomes" id="UP001387215">
    <property type="component" value="Unassembled WGS sequence"/>
</dbReference>
<comment type="caution">
    <text evidence="2">The sequence shown here is derived from an EMBL/GenBank/DDBJ whole genome shotgun (WGS) entry which is preliminary data.</text>
</comment>
<evidence type="ECO:0000313" key="3">
    <source>
        <dbReference type="Proteomes" id="UP001387215"/>
    </source>
</evidence>
<dbReference type="EMBL" id="JBANDL010000002">
    <property type="protein sequence ID" value="MEI2454568.1"/>
    <property type="molecule type" value="Genomic_DNA"/>
</dbReference>
<protein>
    <recommendedName>
        <fullName evidence="4">Holin</fullName>
    </recommendedName>
</protein>
<feature type="transmembrane region" description="Helical" evidence="1">
    <location>
        <begin position="63"/>
        <end position="86"/>
    </location>
</feature>
<keyword evidence="1" id="KW-1133">Transmembrane helix</keyword>
<proteinExistence type="predicted"/>
<name>A0ABU8D2R4_9GAMM</name>
<dbReference type="RefSeq" id="WP_336131469.1">
    <property type="nucleotide sequence ID" value="NZ_JBANDL010000002.1"/>
</dbReference>
<evidence type="ECO:0000256" key="1">
    <source>
        <dbReference type="SAM" id="Phobius"/>
    </source>
</evidence>
<keyword evidence="3" id="KW-1185">Reference proteome</keyword>
<gene>
    <name evidence="2" type="ORF">V2J18_07730</name>
</gene>
<organism evidence="2 3">
    <name type="scientific">Lysobacter firmicutimachus</name>
    <dbReference type="NCBI Taxonomy" id="1792846"/>
    <lineage>
        <taxon>Bacteria</taxon>
        <taxon>Pseudomonadati</taxon>
        <taxon>Pseudomonadota</taxon>
        <taxon>Gammaproteobacteria</taxon>
        <taxon>Lysobacterales</taxon>
        <taxon>Lysobacteraceae</taxon>
        <taxon>Lysobacter</taxon>
    </lineage>
</organism>